<organism evidence="4 5">
    <name type="scientific">Enterobacillus tribolii</name>
    <dbReference type="NCBI Taxonomy" id="1487935"/>
    <lineage>
        <taxon>Bacteria</taxon>
        <taxon>Pseudomonadati</taxon>
        <taxon>Pseudomonadota</taxon>
        <taxon>Gammaproteobacteria</taxon>
        <taxon>Enterobacterales</taxon>
        <taxon>Hafniaceae</taxon>
        <taxon>Enterobacillus</taxon>
    </lineage>
</organism>
<feature type="transmembrane region" description="Helical" evidence="2">
    <location>
        <begin position="334"/>
        <end position="357"/>
    </location>
</feature>
<dbReference type="CDD" id="cd06257">
    <property type="entry name" value="DnaJ"/>
    <property type="match status" value="1"/>
</dbReference>
<dbReference type="SUPFAM" id="SSF46565">
    <property type="entry name" value="Chaperone J-domain"/>
    <property type="match status" value="1"/>
</dbReference>
<feature type="transmembrane region" description="Helical" evidence="2">
    <location>
        <begin position="305"/>
        <end position="322"/>
    </location>
</feature>
<keyword evidence="2" id="KW-1133">Transmembrane helix</keyword>
<evidence type="ECO:0000256" key="1">
    <source>
        <dbReference type="ARBA" id="ARBA00023186"/>
    </source>
</evidence>
<feature type="transmembrane region" description="Helical" evidence="2">
    <location>
        <begin position="369"/>
        <end position="388"/>
    </location>
</feature>
<evidence type="ECO:0000313" key="4">
    <source>
        <dbReference type="EMBL" id="RDK92821.1"/>
    </source>
</evidence>
<feature type="transmembrane region" description="Helical" evidence="2">
    <location>
        <begin position="397"/>
        <end position="417"/>
    </location>
</feature>
<keyword evidence="2" id="KW-0472">Membrane</keyword>
<dbReference type="InterPro" id="IPR001623">
    <property type="entry name" value="DnaJ_domain"/>
</dbReference>
<dbReference type="AlphaFoldDB" id="A0A370QUF9"/>
<keyword evidence="1" id="KW-0143">Chaperone</keyword>
<evidence type="ECO:0000256" key="2">
    <source>
        <dbReference type="SAM" id="Phobius"/>
    </source>
</evidence>
<feature type="transmembrane region" description="Helical" evidence="2">
    <location>
        <begin position="266"/>
        <end position="293"/>
    </location>
</feature>
<protein>
    <recommendedName>
        <fullName evidence="3">J domain-containing protein</fullName>
    </recommendedName>
</protein>
<gene>
    <name evidence="4" type="ORF">C8D90_103213</name>
</gene>
<evidence type="ECO:0000313" key="5">
    <source>
        <dbReference type="Proteomes" id="UP000254848"/>
    </source>
</evidence>
<evidence type="ECO:0000259" key="3">
    <source>
        <dbReference type="PROSITE" id="PS50076"/>
    </source>
</evidence>
<feature type="domain" description="J" evidence="3">
    <location>
        <begin position="2"/>
        <end position="69"/>
    </location>
</feature>
<dbReference type="InterPro" id="IPR036869">
    <property type="entry name" value="J_dom_sf"/>
</dbReference>
<dbReference type="PROSITE" id="PS50076">
    <property type="entry name" value="DNAJ_2"/>
    <property type="match status" value="1"/>
</dbReference>
<reference evidence="4 5" key="1">
    <citation type="submission" date="2018-07" db="EMBL/GenBank/DDBJ databases">
        <title>Genomic Encyclopedia of Type Strains, Phase IV (KMG-IV): sequencing the most valuable type-strain genomes for metagenomic binning, comparative biology and taxonomic classification.</title>
        <authorList>
            <person name="Goeker M."/>
        </authorList>
    </citation>
    <scope>NUCLEOTIDE SEQUENCE [LARGE SCALE GENOMIC DNA]</scope>
    <source>
        <strain evidence="4 5">DSM 103736</strain>
    </source>
</reference>
<name>A0A370QUF9_9GAMM</name>
<dbReference type="RefSeq" id="WP_115458009.1">
    <property type="nucleotide sequence ID" value="NZ_QRAP01000003.1"/>
</dbReference>
<comment type="caution">
    <text evidence="4">The sequence shown here is derived from an EMBL/GenBank/DDBJ whole genome shotgun (WGS) entry which is preliminary data.</text>
</comment>
<dbReference type="Proteomes" id="UP000254848">
    <property type="component" value="Unassembled WGS sequence"/>
</dbReference>
<accession>A0A370QUF9</accession>
<dbReference type="Gene3D" id="1.10.287.110">
    <property type="entry name" value="DnaJ domain"/>
    <property type="match status" value="1"/>
</dbReference>
<proteinExistence type="predicted"/>
<dbReference type="EMBL" id="QRAP01000003">
    <property type="protein sequence ID" value="RDK92821.1"/>
    <property type="molecule type" value="Genomic_DNA"/>
</dbReference>
<feature type="transmembrane region" description="Helical" evidence="2">
    <location>
        <begin position="423"/>
        <end position="444"/>
    </location>
</feature>
<dbReference type="OrthoDB" id="9816462at2"/>
<keyword evidence="2" id="KW-0812">Transmembrane</keyword>
<sequence length="446" mass="50698">MTIWDILGIESTNDQTAIRRAYARQLKQHRPDKDPQGYQQLHEAFELAKQLTGEGVGSSVSEESIDTQADQVMGGAVAPYLDALLAQSETQPASCLPVWDKGAVIEEGKRLAALLAQNSHEGRQELQAYVNSRLPDSLAAREAFSLALAEALSTSDELDETLLNGVSAIMMWDLDHYRSSQLPAWLISALERRVQKNYDNLYWEQLEYKYQHSMTDRLVWRMLITPEKPVAWWVKWVPGLIDTLRKELTTMESNHPALLDRIGPQVFILAAFNFSIGGILLNLYVWGVVSWVVGAQAERVWPELLSLWLVVGFFVLAYVPLHQRFNARPERLRVYNFLVYLLSLALLVPFVVKYFRFVTSLKTKSTGEALAVLLCFSLLVVPIAWWIWKSRAQWRILATRIVAILISFPVNFLRGVFSSLGPISVLLLILVPVAYGFIIHHVYFTR</sequence>
<keyword evidence="5" id="KW-1185">Reference proteome</keyword>